<dbReference type="InterPro" id="IPR051932">
    <property type="entry name" value="Bact_StressResp_Reg"/>
</dbReference>
<keyword evidence="1" id="KW-0597">Phosphoprotein</keyword>
<proteinExistence type="predicted"/>
<comment type="caution">
    <text evidence="3">The sequence shown here is derived from an EMBL/GenBank/DDBJ whole genome shotgun (WGS) entry which is preliminary data.</text>
</comment>
<dbReference type="Gene3D" id="3.30.750.24">
    <property type="entry name" value="STAS domain"/>
    <property type="match status" value="1"/>
</dbReference>
<feature type="domain" description="STAS" evidence="2">
    <location>
        <begin position="131"/>
        <end position="246"/>
    </location>
</feature>
<evidence type="ECO:0000313" key="4">
    <source>
        <dbReference type="Proteomes" id="UP000187485"/>
    </source>
</evidence>
<dbReference type="STRING" id="870242.cpu_07580"/>
<dbReference type="Pfam" id="PF01740">
    <property type="entry name" value="STAS"/>
    <property type="match status" value="1"/>
</dbReference>
<dbReference type="RefSeq" id="WP_075858738.1">
    <property type="nucleotide sequence ID" value="NZ_BDJK01000010.1"/>
</dbReference>
<organism evidence="3 4">
    <name type="scientific">Carboxydothermus pertinax</name>
    <dbReference type="NCBI Taxonomy" id="870242"/>
    <lineage>
        <taxon>Bacteria</taxon>
        <taxon>Bacillati</taxon>
        <taxon>Bacillota</taxon>
        <taxon>Clostridia</taxon>
        <taxon>Thermoanaerobacterales</taxon>
        <taxon>Thermoanaerobacteraceae</taxon>
        <taxon>Carboxydothermus</taxon>
    </lineage>
</organism>
<keyword evidence="4" id="KW-1185">Reference proteome</keyword>
<dbReference type="InterPro" id="IPR036513">
    <property type="entry name" value="STAS_dom_sf"/>
</dbReference>
<sequence length="251" mass="28921">MLNSLILQNKDVVVEIYQATGKNIFTSDEVKEILDYIVGVEEKKLAEEVFSEKLYQKFRQREVDYNIFYEELYKIKKAVDELILKQQGEVVNLLLENEKYFHELYAVFNNKFVKVQKEIIKNQMHSIQELSTPVVEIWDKILALPIIGTLDSYRVRTMMEQLLEKIQEVKAKIVIIDITGVAVVDTETANYLIKTAKAAGLMGCEVIITGIRPQIAQTIVQLGIFFDHFITKDTLKAGLEVAFKKLNLEVK</sequence>
<evidence type="ECO:0000259" key="2">
    <source>
        <dbReference type="PROSITE" id="PS50801"/>
    </source>
</evidence>
<dbReference type="PANTHER" id="PTHR33745">
    <property type="entry name" value="RSBT ANTAGONIST PROTEIN RSBS-RELATED"/>
    <property type="match status" value="1"/>
</dbReference>
<dbReference type="AlphaFoldDB" id="A0A1L8CTK6"/>
<dbReference type="EMBL" id="BDJK01000010">
    <property type="protein sequence ID" value="GAV22248.1"/>
    <property type="molecule type" value="Genomic_DNA"/>
</dbReference>
<dbReference type="InterPro" id="IPR002645">
    <property type="entry name" value="STAS_dom"/>
</dbReference>
<evidence type="ECO:0000256" key="1">
    <source>
        <dbReference type="ARBA" id="ARBA00022553"/>
    </source>
</evidence>
<accession>A0A1L8CTK6</accession>
<dbReference type="PROSITE" id="PS50801">
    <property type="entry name" value="STAS"/>
    <property type="match status" value="1"/>
</dbReference>
<gene>
    <name evidence="3" type="ORF">cpu_07580</name>
</gene>
<dbReference type="PANTHER" id="PTHR33745:SF3">
    <property type="entry name" value="RSBT CO-ANTAGONIST PROTEIN RSBRC"/>
    <property type="match status" value="1"/>
</dbReference>
<reference evidence="4" key="1">
    <citation type="submission" date="2016-12" db="EMBL/GenBank/DDBJ databases">
        <title>Draft Genome Sequences od Carboxydothermus pertinax and islandicus, Hydrogenogenic Carboxydotrophic Bacteria.</title>
        <authorList>
            <person name="Fukuyama Y."/>
            <person name="Ohmae K."/>
            <person name="Yoneda Y."/>
            <person name="Yoshida T."/>
            <person name="Sako Y."/>
        </authorList>
    </citation>
    <scope>NUCLEOTIDE SEQUENCE [LARGE SCALE GENOMIC DNA]</scope>
    <source>
        <strain evidence="4">Ug1</strain>
    </source>
</reference>
<dbReference type="CDD" id="cd07041">
    <property type="entry name" value="STAS_RsbR_RsbS_like"/>
    <property type="match status" value="1"/>
</dbReference>
<dbReference type="Proteomes" id="UP000187485">
    <property type="component" value="Unassembled WGS sequence"/>
</dbReference>
<evidence type="ECO:0000313" key="3">
    <source>
        <dbReference type="EMBL" id="GAV22248.1"/>
    </source>
</evidence>
<dbReference type="OrthoDB" id="9800154at2"/>
<name>A0A1L8CTK6_9THEO</name>
<protein>
    <recommendedName>
        <fullName evidence="2">STAS domain-containing protein</fullName>
    </recommendedName>
</protein>
<dbReference type="SUPFAM" id="SSF52091">
    <property type="entry name" value="SpoIIaa-like"/>
    <property type="match status" value="1"/>
</dbReference>